<protein>
    <submittedName>
        <fullName evidence="2">Centrosomal protein of 290 kDa-like</fullName>
    </submittedName>
</protein>
<evidence type="ECO:0000313" key="2">
    <source>
        <dbReference type="RefSeq" id="XP_028149025.1"/>
    </source>
</evidence>
<dbReference type="AlphaFoldDB" id="A0A6P7GZ07"/>
<dbReference type="InParanoid" id="A0A6P7GZ07"/>
<sequence length="164" mass="19157">MSSDELKDEGKRMRKGDEEGEKGDVKKSRQMDTTTRKGSGVEREDEMMEILKQLALNLREENEAISLDVKDIKSEQRIYAEELKELRAENQKLREENEAIRKESEQTKKQVRELSTRLDYLEKEKKKDNVIVTGLDIDAEEPEMLKLAMGKKVEETLQIQQLRS</sequence>
<reference evidence="2" key="1">
    <citation type="submission" date="2025-08" db="UniProtKB">
        <authorList>
            <consortium name="RefSeq"/>
        </authorList>
    </citation>
    <scope>IDENTIFICATION</scope>
    <source>
        <tissue evidence="2">Whole insect</tissue>
    </source>
</reference>
<organism evidence="2">
    <name type="scientific">Diabrotica virgifera virgifera</name>
    <name type="common">western corn rootworm</name>
    <dbReference type="NCBI Taxonomy" id="50390"/>
    <lineage>
        <taxon>Eukaryota</taxon>
        <taxon>Metazoa</taxon>
        <taxon>Ecdysozoa</taxon>
        <taxon>Arthropoda</taxon>
        <taxon>Hexapoda</taxon>
        <taxon>Insecta</taxon>
        <taxon>Pterygota</taxon>
        <taxon>Neoptera</taxon>
        <taxon>Endopterygota</taxon>
        <taxon>Coleoptera</taxon>
        <taxon>Polyphaga</taxon>
        <taxon>Cucujiformia</taxon>
        <taxon>Chrysomeloidea</taxon>
        <taxon>Chrysomelidae</taxon>
        <taxon>Galerucinae</taxon>
        <taxon>Diabroticina</taxon>
        <taxon>Diabroticites</taxon>
        <taxon>Diabrotica</taxon>
    </lineage>
</organism>
<name>A0A6P7GZ07_DIAVI</name>
<dbReference type="RefSeq" id="XP_028149025.1">
    <property type="nucleotide sequence ID" value="XM_028293224.1"/>
</dbReference>
<gene>
    <name evidence="2" type="primary">LOC114342419</name>
</gene>
<evidence type="ECO:0000256" key="1">
    <source>
        <dbReference type="SAM" id="MobiDB-lite"/>
    </source>
</evidence>
<accession>A0A6P7GZ07</accession>
<feature type="region of interest" description="Disordered" evidence="1">
    <location>
        <begin position="1"/>
        <end position="45"/>
    </location>
</feature>
<proteinExistence type="predicted"/>
<feature type="compositionally biased region" description="Basic and acidic residues" evidence="1">
    <location>
        <begin position="1"/>
        <end position="30"/>
    </location>
</feature>